<organism evidence="8 9">
    <name type="scientific">Lapidilactobacillus gannanensis</name>
    <dbReference type="NCBI Taxonomy" id="2486002"/>
    <lineage>
        <taxon>Bacteria</taxon>
        <taxon>Bacillati</taxon>
        <taxon>Bacillota</taxon>
        <taxon>Bacilli</taxon>
        <taxon>Lactobacillales</taxon>
        <taxon>Lactobacillaceae</taxon>
        <taxon>Lapidilactobacillus</taxon>
    </lineage>
</organism>
<evidence type="ECO:0000313" key="8">
    <source>
        <dbReference type="EMBL" id="MFD1410496.1"/>
    </source>
</evidence>
<dbReference type="PROSITE" id="PS00371">
    <property type="entry name" value="PTS_EIIA_TYPE_1_HIS"/>
    <property type="match status" value="1"/>
</dbReference>
<keyword evidence="3 8" id="KW-0762">Sugar transport</keyword>
<name>A0ABW4BKZ1_9LACO</name>
<gene>
    <name evidence="8" type="ORF">ACFQ4R_02500</name>
</gene>
<dbReference type="InterPro" id="IPR001127">
    <property type="entry name" value="PTS_EIIA_1_perm"/>
</dbReference>
<accession>A0ABW4BKZ1</accession>
<sequence length="160" mass="17257">MFHFKKHEHTDNILAPVAGTVIELSKVSDPVFAQKMMGEGFAITPDTTNDQVVAPVDGVVTVAQGHAFGIQRDDGLEFLVHVGIDTVNLKGAPFVVHIKQGKQVHAGEKLITVDWSMISQNNLDDTVMVLITNSKTNMDQFQANYGEINQGAVAGSATVK</sequence>
<dbReference type="Gene3D" id="2.70.70.10">
    <property type="entry name" value="Glucose Permease (Domain IIA)"/>
    <property type="match status" value="1"/>
</dbReference>
<keyword evidence="6" id="KW-0418">Kinase</keyword>
<dbReference type="Proteomes" id="UP001597191">
    <property type="component" value="Unassembled WGS sequence"/>
</dbReference>
<evidence type="ECO:0000256" key="1">
    <source>
        <dbReference type="ARBA" id="ARBA00004496"/>
    </source>
</evidence>
<dbReference type="NCBIfam" id="TIGR00830">
    <property type="entry name" value="PTBA"/>
    <property type="match status" value="1"/>
</dbReference>
<dbReference type="PANTHER" id="PTHR45008">
    <property type="entry name" value="PTS SYSTEM GLUCOSE-SPECIFIC EIIA COMPONENT"/>
    <property type="match status" value="1"/>
</dbReference>
<keyword evidence="9" id="KW-1185">Reference proteome</keyword>
<evidence type="ECO:0000256" key="3">
    <source>
        <dbReference type="ARBA" id="ARBA00022597"/>
    </source>
</evidence>
<comment type="subcellular location">
    <subcellularLocation>
        <location evidence="1">Cytoplasm</location>
    </subcellularLocation>
</comment>
<evidence type="ECO:0000256" key="4">
    <source>
        <dbReference type="ARBA" id="ARBA00022679"/>
    </source>
</evidence>
<keyword evidence="2" id="KW-0813">Transport</keyword>
<dbReference type="EMBL" id="JBHTOH010000015">
    <property type="protein sequence ID" value="MFD1410496.1"/>
    <property type="molecule type" value="Genomic_DNA"/>
</dbReference>
<dbReference type="SUPFAM" id="SSF51261">
    <property type="entry name" value="Duplicated hybrid motif"/>
    <property type="match status" value="1"/>
</dbReference>
<keyword evidence="5" id="KW-0598">Phosphotransferase system</keyword>
<feature type="domain" description="PTS EIIA type-1" evidence="7">
    <location>
        <begin position="29"/>
        <end position="133"/>
    </location>
</feature>
<evidence type="ECO:0000256" key="2">
    <source>
        <dbReference type="ARBA" id="ARBA00022448"/>
    </source>
</evidence>
<dbReference type="InterPro" id="IPR011055">
    <property type="entry name" value="Dup_hybrid_motif"/>
</dbReference>
<dbReference type="PANTHER" id="PTHR45008:SF1">
    <property type="entry name" value="PTS SYSTEM GLUCOSE-SPECIFIC EIIA COMPONENT"/>
    <property type="match status" value="1"/>
</dbReference>
<evidence type="ECO:0000259" key="7">
    <source>
        <dbReference type="PROSITE" id="PS51093"/>
    </source>
</evidence>
<evidence type="ECO:0000256" key="5">
    <source>
        <dbReference type="ARBA" id="ARBA00022683"/>
    </source>
</evidence>
<evidence type="ECO:0000256" key="6">
    <source>
        <dbReference type="ARBA" id="ARBA00022777"/>
    </source>
</evidence>
<dbReference type="RefSeq" id="WP_225420136.1">
    <property type="nucleotide sequence ID" value="NZ_JBHTOH010000015.1"/>
</dbReference>
<reference evidence="9" key="1">
    <citation type="journal article" date="2019" name="Int. J. Syst. Evol. Microbiol.">
        <title>The Global Catalogue of Microorganisms (GCM) 10K type strain sequencing project: providing services to taxonomists for standard genome sequencing and annotation.</title>
        <authorList>
            <consortium name="The Broad Institute Genomics Platform"/>
            <consortium name="The Broad Institute Genome Sequencing Center for Infectious Disease"/>
            <person name="Wu L."/>
            <person name="Ma J."/>
        </authorList>
    </citation>
    <scope>NUCLEOTIDE SEQUENCE [LARGE SCALE GENOMIC DNA]</scope>
    <source>
        <strain evidence="9">CCM 8937</strain>
    </source>
</reference>
<dbReference type="InterPro" id="IPR050890">
    <property type="entry name" value="PTS_EIIA_component"/>
</dbReference>
<dbReference type="PROSITE" id="PS51093">
    <property type="entry name" value="PTS_EIIA_TYPE_1"/>
    <property type="match status" value="1"/>
</dbReference>
<dbReference type="Pfam" id="PF00358">
    <property type="entry name" value="PTS_EIIA_1"/>
    <property type="match status" value="1"/>
</dbReference>
<comment type="caution">
    <text evidence="8">The sequence shown here is derived from an EMBL/GenBank/DDBJ whole genome shotgun (WGS) entry which is preliminary data.</text>
</comment>
<keyword evidence="4" id="KW-0808">Transferase</keyword>
<protein>
    <submittedName>
        <fullName evidence="8">PTS glucose transporter subunit IIA</fullName>
    </submittedName>
</protein>
<proteinExistence type="predicted"/>
<evidence type="ECO:0000313" key="9">
    <source>
        <dbReference type="Proteomes" id="UP001597191"/>
    </source>
</evidence>